<proteinExistence type="predicted"/>
<keyword evidence="2" id="KW-1185">Reference proteome</keyword>
<dbReference type="EMBL" id="CM056741">
    <property type="protein sequence ID" value="KAJ8685635.1"/>
    <property type="molecule type" value="Genomic_DNA"/>
</dbReference>
<sequence length="166" mass="19337">MGNSTSSSSRRRELGTPLRWQEKMGFSFTSSVVESSSSKPRHPEKFTVCKKEPCGEIANEIKRAVRLLAKKQKKRRGMCERCKRTMIRRLIRTPKPIYVGTVRSDLRPPNVSAILRSFEQLSLDCVSTIQYDPWIRRPTRPQRVPTRDPPHVREAKLKKKKFLEFP</sequence>
<comment type="caution">
    <text evidence="1">The sequence shown here is derived from an EMBL/GenBank/DDBJ whole genome shotgun (WGS) entry which is preliminary data.</text>
</comment>
<organism evidence="1 2">
    <name type="scientific">Eretmocerus hayati</name>
    <dbReference type="NCBI Taxonomy" id="131215"/>
    <lineage>
        <taxon>Eukaryota</taxon>
        <taxon>Metazoa</taxon>
        <taxon>Ecdysozoa</taxon>
        <taxon>Arthropoda</taxon>
        <taxon>Hexapoda</taxon>
        <taxon>Insecta</taxon>
        <taxon>Pterygota</taxon>
        <taxon>Neoptera</taxon>
        <taxon>Endopterygota</taxon>
        <taxon>Hymenoptera</taxon>
        <taxon>Apocrita</taxon>
        <taxon>Proctotrupomorpha</taxon>
        <taxon>Chalcidoidea</taxon>
        <taxon>Aphelinidae</taxon>
        <taxon>Aphelininae</taxon>
        <taxon>Eretmocerus</taxon>
    </lineage>
</organism>
<gene>
    <name evidence="1" type="ORF">QAD02_021428</name>
</gene>
<evidence type="ECO:0000313" key="2">
    <source>
        <dbReference type="Proteomes" id="UP001239111"/>
    </source>
</evidence>
<evidence type="ECO:0000313" key="1">
    <source>
        <dbReference type="EMBL" id="KAJ8685635.1"/>
    </source>
</evidence>
<protein>
    <submittedName>
        <fullName evidence="1">Uncharacterized protein</fullName>
    </submittedName>
</protein>
<name>A0ACC2PV16_9HYME</name>
<reference evidence="1" key="1">
    <citation type="submission" date="2023-04" db="EMBL/GenBank/DDBJ databases">
        <title>A chromosome-level genome assembly of the parasitoid wasp Eretmocerus hayati.</title>
        <authorList>
            <person name="Zhong Y."/>
            <person name="Liu S."/>
            <person name="Liu Y."/>
        </authorList>
    </citation>
    <scope>NUCLEOTIDE SEQUENCE</scope>
    <source>
        <strain evidence="1">ZJU_SS_LIU_2023</strain>
    </source>
</reference>
<accession>A0ACC2PV16</accession>
<dbReference type="Proteomes" id="UP001239111">
    <property type="component" value="Chromosome 1"/>
</dbReference>